<dbReference type="PANTHER" id="PTHR44757:SF2">
    <property type="entry name" value="BIOFILM ARCHITECTURE MAINTENANCE PROTEIN MBAA"/>
    <property type="match status" value="1"/>
</dbReference>
<feature type="domain" description="HAMP" evidence="2">
    <location>
        <begin position="297"/>
        <end position="348"/>
    </location>
</feature>
<dbReference type="SUPFAM" id="SSF55073">
    <property type="entry name" value="Nucleotide cyclase"/>
    <property type="match status" value="1"/>
</dbReference>
<evidence type="ECO:0000313" key="5">
    <source>
        <dbReference type="Proteomes" id="UP000318413"/>
    </source>
</evidence>
<dbReference type="SMART" id="SM00304">
    <property type="entry name" value="HAMP"/>
    <property type="match status" value="1"/>
</dbReference>
<reference evidence="4 5" key="1">
    <citation type="journal article" date="2019" name="Environ. Microbiol.">
        <title>Species interactions and distinct microbial communities in high Arctic permafrost affected cryosols are associated with the CH4 and CO2 gas fluxes.</title>
        <authorList>
            <person name="Altshuler I."/>
            <person name="Hamel J."/>
            <person name="Turney S."/>
            <person name="Magnuson E."/>
            <person name="Levesque R."/>
            <person name="Greer C."/>
            <person name="Whyte L.G."/>
        </authorList>
    </citation>
    <scope>NUCLEOTIDE SEQUENCE [LARGE SCALE GENOMIC DNA]</scope>
    <source>
        <strain evidence="4 5">S5.1</strain>
    </source>
</reference>
<dbReference type="Pfam" id="PF00990">
    <property type="entry name" value="GGDEF"/>
    <property type="match status" value="1"/>
</dbReference>
<dbReference type="CDD" id="cd01948">
    <property type="entry name" value="EAL"/>
    <property type="match status" value="1"/>
</dbReference>
<dbReference type="InterPro" id="IPR003660">
    <property type="entry name" value="HAMP_dom"/>
</dbReference>
<feature type="domain" description="GGDEF" evidence="3">
    <location>
        <begin position="384"/>
        <end position="516"/>
    </location>
</feature>
<evidence type="ECO:0000259" key="3">
    <source>
        <dbReference type="PROSITE" id="PS50887"/>
    </source>
</evidence>
<organism evidence="4 5">
    <name type="scientific">Sphingomonas oligophenolica</name>
    <dbReference type="NCBI Taxonomy" id="301154"/>
    <lineage>
        <taxon>Bacteria</taxon>
        <taxon>Pseudomonadati</taxon>
        <taxon>Pseudomonadota</taxon>
        <taxon>Alphaproteobacteria</taxon>
        <taxon>Sphingomonadales</taxon>
        <taxon>Sphingomonadaceae</taxon>
        <taxon>Sphingomonas</taxon>
    </lineage>
</organism>
<dbReference type="PANTHER" id="PTHR44757">
    <property type="entry name" value="DIGUANYLATE CYCLASE DGCP"/>
    <property type="match status" value="1"/>
</dbReference>
<dbReference type="SMART" id="SM00267">
    <property type="entry name" value="GGDEF"/>
    <property type="match status" value="1"/>
</dbReference>
<dbReference type="Gene3D" id="6.10.340.10">
    <property type="match status" value="1"/>
</dbReference>
<dbReference type="Pfam" id="PF00563">
    <property type="entry name" value="EAL"/>
    <property type="match status" value="1"/>
</dbReference>
<dbReference type="SMART" id="SM00052">
    <property type="entry name" value="EAL"/>
    <property type="match status" value="1"/>
</dbReference>
<evidence type="ECO:0000259" key="1">
    <source>
        <dbReference type="PROSITE" id="PS50883"/>
    </source>
</evidence>
<dbReference type="Gene3D" id="3.20.20.450">
    <property type="entry name" value="EAL domain"/>
    <property type="match status" value="1"/>
</dbReference>
<evidence type="ECO:0000259" key="2">
    <source>
        <dbReference type="PROSITE" id="PS50885"/>
    </source>
</evidence>
<dbReference type="Pfam" id="PF00672">
    <property type="entry name" value="HAMP"/>
    <property type="match status" value="1"/>
</dbReference>
<dbReference type="NCBIfam" id="TIGR00254">
    <property type="entry name" value="GGDEF"/>
    <property type="match status" value="1"/>
</dbReference>
<evidence type="ECO:0000313" key="4">
    <source>
        <dbReference type="EMBL" id="TPG13651.1"/>
    </source>
</evidence>
<dbReference type="InterPro" id="IPR035919">
    <property type="entry name" value="EAL_sf"/>
</dbReference>
<dbReference type="InterPro" id="IPR052155">
    <property type="entry name" value="Biofilm_reg_signaling"/>
</dbReference>
<dbReference type="AlphaFoldDB" id="A0A502CPL5"/>
<dbReference type="CDD" id="cd01949">
    <property type="entry name" value="GGDEF"/>
    <property type="match status" value="1"/>
</dbReference>
<protein>
    <submittedName>
        <fullName evidence="4">EAL domain-containing protein</fullName>
    </submittedName>
</protein>
<dbReference type="SUPFAM" id="SSF141868">
    <property type="entry name" value="EAL domain-like"/>
    <property type="match status" value="1"/>
</dbReference>
<gene>
    <name evidence="4" type="ORF">EAH84_05595</name>
</gene>
<feature type="domain" description="EAL" evidence="1">
    <location>
        <begin position="525"/>
        <end position="775"/>
    </location>
</feature>
<dbReference type="Gene3D" id="3.30.70.270">
    <property type="match status" value="1"/>
</dbReference>
<dbReference type="Proteomes" id="UP000318413">
    <property type="component" value="Unassembled WGS sequence"/>
</dbReference>
<dbReference type="PROSITE" id="PS50887">
    <property type="entry name" value="GGDEF"/>
    <property type="match status" value="1"/>
</dbReference>
<dbReference type="RefSeq" id="WP_140869010.1">
    <property type="nucleotide sequence ID" value="NZ_RCZK01000003.1"/>
</dbReference>
<name>A0A502CPL5_9SPHN</name>
<dbReference type="InterPro" id="IPR000160">
    <property type="entry name" value="GGDEF_dom"/>
</dbReference>
<dbReference type="GO" id="GO:0016020">
    <property type="term" value="C:membrane"/>
    <property type="evidence" value="ECO:0007669"/>
    <property type="project" value="InterPro"/>
</dbReference>
<dbReference type="PROSITE" id="PS50883">
    <property type="entry name" value="EAL"/>
    <property type="match status" value="1"/>
</dbReference>
<dbReference type="InterPro" id="IPR029787">
    <property type="entry name" value="Nucleotide_cyclase"/>
</dbReference>
<proteinExistence type="predicted"/>
<dbReference type="PROSITE" id="PS50885">
    <property type="entry name" value="HAMP"/>
    <property type="match status" value="1"/>
</dbReference>
<dbReference type="OrthoDB" id="9814202at2"/>
<dbReference type="InterPro" id="IPR043128">
    <property type="entry name" value="Rev_trsase/Diguanyl_cyclase"/>
</dbReference>
<accession>A0A502CPL5</accession>
<dbReference type="Pfam" id="PF14827">
    <property type="entry name" value="dCache_3"/>
    <property type="match status" value="1"/>
</dbReference>
<sequence>MILRTPRFRTLRTRLAVLYTALFAVALALLGGVVQTMIWSHARNSVRAELSASGSVYDGLWALKAKTLTDTADVLTRDFGFRAAVASEDVPTIESALATLRGRAGVDHAVLVNLDGSVVGSAGRLTAMMATMPHRLRGGRQDAVVNAGGATFRVVVSPILAPTEIGWVVFVVPLDAPEMRTLARLSAIPLTVTILRLGAGGHWTSGDGTVIADKAVDQLVAASTRERPLATVSLPDGRAFASAKPLIGVGGRPQAALLLRYPLSAALAPYMPLEVGLALAGIIGILLVVMGSIRLARGIAGPIAALDAAARALEEGSRTELAVVGDDEIGRLAHSFNRMSAGILEREHRISHLAFHDSLTGLPNRSYFRQSLDQAIARAPRAGEQVAVLCLDLDGFKGVNDTLGHPVGDSLLRELGDILTELAPDGLVSRLGGDEYAIILQGRFDPDRPRALAQAILDRTSQPMKTDGHQIATGFSIGIAFGPDDGDDPDQLLKNADLALYRAKRDGRGVFRFFEPALDAAARKRRQLELDLREAIQTGQFRLNFQPVFNLKENRIAGFEALLRWNHPTRGEVGPTEFIPVAEETGMIVAIGEWVMQEACRQAAAWPEDVRVAVNVSPLQFRNLRFKAVILQALAHSGLAPHRLEVEITETVFLDGEDHVLDLLHGLREIGVRVALDDFGTGYSSLSYLRSFPFDKIKIDRSFITGVATDDGAAAIVRAIVDLAGALHMETTAEGVEDGDQLALLRGQGCGNIQGYFFSRPVEGAGVAALLSTVFAQAA</sequence>
<comment type="caution">
    <text evidence="4">The sequence shown here is derived from an EMBL/GenBank/DDBJ whole genome shotgun (WGS) entry which is preliminary data.</text>
</comment>
<dbReference type="InterPro" id="IPR029150">
    <property type="entry name" value="dCache_3"/>
</dbReference>
<keyword evidence="5" id="KW-1185">Reference proteome</keyword>
<dbReference type="InterPro" id="IPR001633">
    <property type="entry name" value="EAL_dom"/>
</dbReference>
<dbReference type="EMBL" id="RCZK01000003">
    <property type="protein sequence ID" value="TPG13651.1"/>
    <property type="molecule type" value="Genomic_DNA"/>
</dbReference>
<dbReference type="CDD" id="cd06225">
    <property type="entry name" value="HAMP"/>
    <property type="match status" value="1"/>
</dbReference>
<dbReference type="SUPFAM" id="SSF158472">
    <property type="entry name" value="HAMP domain-like"/>
    <property type="match status" value="1"/>
</dbReference>
<dbReference type="GO" id="GO:0007165">
    <property type="term" value="P:signal transduction"/>
    <property type="evidence" value="ECO:0007669"/>
    <property type="project" value="InterPro"/>
</dbReference>